<feature type="non-terminal residue" evidence="1">
    <location>
        <position position="247"/>
    </location>
</feature>
<proteinExistence type="predicted"/>
<dbReference type="SUPFAM" id="SSF49785">
    <property type="entry name" value="Galactose-binding domain-like"/>
    <property type="match status" value="1"/>
</dbReference>
<organism evidence="1">
    <name type="scientific">marine metagenome</name>
    <dbReference type="NCBI Taxonomy" id="408172"/>
    <lineage>
        <taxon>unclassified sequences</taxon>
        <taxon>metagenomes</taxon>
        <taxon>ecological metagenomes</taxon>
    </lineage>
</organism>
<dbReference type="EMBL" id="UINC01105295">
    <property type="protein sequence ID" value="SVC69124.1"/>
    <property type="molecule type" value="Genomic_DNA"/>
</dbReference>
<dbReference type="AlphaFoldDB" id="A0A382P6V4"/>
<dbReference type="InterPro" id="IPR008979">
    <property type="entry name" value="Galactose-bd-like_sf"/>
</dbReference>
<gene>
    <name evidence="1" type="ORF">METZ01_LOCUS321978</name>
</gene>
<accession>A0A382P6V4</accession>
<protein>
    <submittedName>
        <fullName evidence="1">Uncharacterized protein</fullName>
    </submittedName>
</protein>
<reference evidence="1" key="1">
    <citation type="submission" date="2018-05" db="EMBL/GenBank/DDBJ databases">
        <authorList>
            <person name="Lanie J.A."/>
            <person name="Ng W.-L."/>
            <person name="Kazmierczak K.M."/>
            <person name="Andrzejewski T.M."/>
            <person name="Davidsen T.M."/>
            <person name="Wayne K.J."/>
            <person name="Tettelin H."/>
            <person name="Glass J.I."/>
            <person name="Rusch D."/>
            <person name="Podicherti R."/>
            <person name="Tsui H.-C.T."/>
            <person name="Winkler M.E."/>
        </authorList>
    </citation>
    <scope>NUCLEOTIDE SEQUENCE</scope>
</reference>
<sequence>MKQIVNMVRYFTISLTVFSFVTAQTTVLSFDGVAGSFSTNSGGAGNVMLLEDNYEDFVEGDGSMRVEVQLTDMVSWGTWTDISMELGETASLAGYSEMRFKMKLLREPASNARSMQFTCDIFESDGDMFRYPEDIDIFYSVHTTGDDAEWFEVVIPFGNLAVPGWLTNPDGNWNANMTKFALGVHADSTAFYNANPSDTVIFLIDDLHLSNPVSVGDVLTMEEDATGWVTAQAHDQTVITAENSYES</sequence>
<name>A0A382P6V4_9ZZZZ</name>
<evidence type="ECO:0000313" key="1">
    <source>
        <dbReference type="EMBL" id="SVC69124.1"/>
    </source>
</evidence>